<comment type="caution">
    <text evidence="2">The sequence shown here is derived from an EMBL/GenBank/DDBJ whole genome shotgun (WGS) entry which is preliminary data.</text>
</comment>
<organism evidence="2 3">
    <name type="scientific">Stichopus japonicus</name>
    <name type="common">Sea cucumber</name>
    <dbReference type="NCBI Taxonomy" id="307972"/>
    <lineage>
        <taxon>Eukaryota</taxon>
        <taxon>Metazoa</taxon>
        <taxon>Echinodermata</taxon>
        <taxon>Eleutherozoa</taxon>
        <taxon>Echinozoa</taxon>
        <taxon>Holothuroidea</taxon>
        <taxon>Aspidochirotacea</taxon>
        <taxon>Aspidochirotida</taxon>
        <taxon>Stichopodidae</taxon>
        <taxon>Apostichopus</taxon>
    </lineage>
</organism>
<evidence type="ECO:0000259" key="1">
    <source>
        <dbReference type="PROSITE" id="PS50181"/>
    </source>
</evidence>
<proteinExistence type="predicted"/>
<keyword evidence="3" id="KW-1185">Reference proteome</keyword>
<reference evidence="2 3" key="1">
    <citation type="journal article" date="2017" name="PLoS Biol.">
        <title>The sea cucumber genome provides insights into morphological evolution and visceral regeneration.</title>
        <authorList>
            <person name="Zhang X."/>
            <person name="Sun L."/>
            <person name="Yuan J."/>
            <person name="Sun Y."/>
            <person name="Gao Y."/>
            <person name="Zhang L."/>
            <person name="Li S."/>
            <person name="Dai H."/>
            <person name="Hamel J.F."/>
            <person name="Liu C."/>
            <person name="Yu Y."/>
            <person name="Liu S."/>
            <person name="Lin W."/>
            <person name="Guo K."/>
            <person name="Jin S."/>
            <person name="Xu P."/>
            <person name="Storey K.B."/>
            <person name="Huan P."/>
            <person name="Zhang T."/>
            <person name="Zhou Y."/>
            <person name="Zhang J."/>
            <person name="Lin C."/>
            <person name="Li X."/>
            <person name="Xing L."/>
            <person name="Huo D."/>
            <person name="Sun M."/>
            <person name="Wang L."/>
            <person name="Mercier A."/>
            <person name="Li F."/>
            <person name="Yang H."/>
            <person name="Xiang J."/>
        </authorList>
    </citation>
    <scope>NUCLEOTIDE SEQUENCE [LARGE SCALE GENOMIC DNA]</scope>
    <source>
        <strain evidence="2">Shaxun</strain>
        <tissue evidence="2">Muscle</tissue>
    </source>
</reference>
<dbReference type="InterPro" id="IPR001810">
    <property type="entry name" value="F-box_dom"/>
</dbReference>
<evidence type="ECO:0000313" key="3">
    <source>
        <dbReference type="Proteomes" id="UP000230750"/>
    </source>
</evidence>
<dbReference type="Gene3D" id="3.80.10.10">
    <property type="entry name" value="Ribonuclease Inhibitor"/>
    <property type="match status" value="1"/>
</dbReference>
<dbReference type="PROSITE" id="PS50181">
    <property type="entry name" value="FBOX"/>
    <property type="match status" value="1"/>
</dbReference>
<sequence length="287" mass="32695">MATCLRWDAVSEGVTETSPAPVKDQLLYDRPMNRLPREIIVRIFRHFDPVCDSLPLLACVCKKWRKVLQETPSLWRKVHVRQTKHDSSSQYAVLGAIFITYGHHVQQLLWEPAMRISESVFYLIPSLSGLTVLSIPITWTRTLVETLSPLSQLTDVFINGGFDLSDEDLLLVAVQFPLLKRVTVSSCWAITWLGLQQFMICLEGLEDCSLKINNSLPVEDARSDRAMTEGSILIRSLNELTKFDVMTSLTLNLVPVEVEELWGAVLFVFGSRVDDREHLPMNTRRRP</sequence>
<accession>A0A2G8LQ72</accession>
<dbReference type="SUPFAM" id="SSF52047">
    <property type="entry name" value="RNI-like"/>
    <property type="match status" value="1"/>
</dbReference>
<dbReference type="Proteomes" id="UP000230750">
    <property type="component" value="Unassembled WGS sequence"/>
</dbReference>
<dbReference type="InterPro" id="IPR036047">
    <property type="entry name" value="F-box-like_dom_sf"/>
</dbReference>
<dbReference type="EMBL" id="MRZV01000014">
    <property type="protein sequence ID" value="PIK62320.1"/>
    <property type="molecule type" value="Genomic_DNA"/>
</dbReference>
<feature type="domain" description="F-box" evidence="1">
    <location>
        <begin position="29"/>
        <end position="78"/>
    </location>
</feature>
<dbReference type="SUPFAM" id="SSF81383">
    <property type="entry name" value="F-box domain"/>
    <property type="match status" value="1"/>
</dbReference>
<dbReference type="InterPro" id="IPR032675">
    <property type="entry name" value="LRR_dom_sf"/>
</dbReference>
<name>A0A2G8LQ72_STIJA</name>
<gene>
    <name evidence="2" type="ORF">BSL78_00751</name>
</gene>
<evidence type="ECO:0000313" key="2">
    <source>
        <dbReference type="EMBL" id="PIK62320.1"/>
    </source>
</evidence>
<dbReference type="AlphaFoldDB" id="A0A2G8LQ72"/>
<dbReference type="Pfam" id="PF12937">
    <property type="entry name" value="F-box-like"/>
    <property type="match status" value="1"/>
</dbReference>
<dbReference type="Gene3D" id="1.20.1280.50">
    <property type="match status" value="1"/>
</dbReference>
<dbReference type="STRING" id="307972.A0A2G8LQ72"/>
<dbReference type="OrthoDB" id="10257471at2759"/>
<protein>
    <recommendedName>
        <fullName evidence="1">F-box domain-containing protein</fullName>
    </recommendedName>
</protein>